<sequence>MDLSDNGPNSRPHESRPNVEAHPPQTLRLQKKRSNAGNRTTISQQPSGPRSGEQRYSVIAREGDKARKGSLRNAVRRIFGRRSRAPEPEPELEPEAGSRPVQASPSRHGYHRSEPTGLPLPAEVPEGPFDDSDWRQRTFSAPLELLPSSLPRTRSPYAVEFPQSARLKPLKLANPFSAPGSQLRRRRTLPSILISGDDAAAVAGVIGSPAGSPGLTAEEPRDPPHTEIGRALSTNKSEKRKSRSADNLRRADLELISPPRKRSDEIKYWRESFQRNVLRASGFTVSVPREDGSEPGEDDKTPMAKSEDPFVTHAGPSGISPGSARRRETTEQDFASPSAFGSQLSQDLEDRIARLEAGLHSFRGELAQIAADRNRRTILVGRVPTPSIRRRASSGGRTASMLAETLALDLEPSTYHYGYNEAGRPSTSPQPPSTPPRRYTGPSALPNFSTREPRAEPARSRSPSPPPPPPQATPGASINHGDGGGGRQQAPPQHTFRSLYEMLSDERSARRRLEMQMRGLREEISNLHYQVSVGSNIQSQRSSYQASMDPRIGSSRLHALLQGTEDSPPGTARSNRQRDSRGIITDPRIVSRFSGSESEAGMPEYTELETPYEAYQTPVGEHESFPFAEQARTGTRAEDVMF</sequence>
<gene>
    <name evidence="1" type="ORF">LTR37_002522</name>
</gene>
<name>A0ACC3NSY3_9PEZI</name>
<evidence type="ECO:0000313" key="1">
    <source>
        <dbReference type="EMBL" id="KAK3722530.1"/>
    </source>
</evidence>
<evidence type="ECO:0000313" key="2">
    <source>
        <dbReference type="Proteomes" id="UP001281147"/>
    </source>
</evidence>
<dbReference type="EMBL" id="JAUTXU010000013">
    <property type="protein sequence ID" value="KAK3722530.1"/>
    <property type="molecule type" value="Genomic_DNA"/>
</dbReference>
<protein>
    <submittedName>
        <fullName evidence="1">Uncharacterized protein</fullName>
    </submittedName>
</protein>
<dbReference type="Proteomes" id="UP001281147">
    <property type="component" value="Unassembled WGS sequence"/>
</dbReference>
<keyword evidence="2" id="KW-1185">Reference proteome</keyword>
<proteinExistence type="predicted"/>
<accession>A0ACC3NSY3</accession>
<organism evidence="1 2">
    <name type="scientific">Vermiconidia calcicola</name>
    <dbReference type="NCBI Taxonomy" id="1690605"/>
    <lineage>
        <taxon>Eukaryota</taxon>
        <taxon>Fungi</taxon>
        <taxon>Dikarya</taxon>
        <taxon>Ascomycota</taxon>
        <taxon>Pezizomycotina</taxon>
        <taxon>Dothideomycetes</taxon>
        <taxon>Dothideomycetidae</taxon>
        <taxon>Mycosphaerellales</taxon>
        <taxon>Extremaceae</taxon>
        <taxon>Vermiconidia</taxon>
    </lineage>
</organism>
<comment type="caution">
    <text evidence="1">The sequence shown here is derived from an EMBL/GenBank/DDBJ whole genome shotgun (WGS) entry which is preliminary data.</text>
</comment>
<reference evidence="1" key="1">
    <citation type="submission" date="2023-07" db="EMBL/GenBank/DDBJ databases">
        <title>Black Yeasts Isolated from many extreme environments.</title>
        <authorList>
            <person name="Coleine C."/>
            <person name="Stajich J.E."/>
            <person name="Selbmann L."/>
        </authorList>
    </citation>
    <scope>NUCLEOTIDE SEQUENCE</scope>
    <source>
        <strain evidence="1">CCFEE 5714</strain>
    </source>
</reference>